<reference evidence="1" key="2">
    <citation type="journal article" date="2023" name="IMA Fungus">
        <title>Comparative genomic study of the Penicillium genus elucidates a diverse pangenome and 15 lateral gene transfer events.</title>
        <authorList>
            <person name="Petersen C."/>
            <person name="Sorensen T."/>
            <person name="Nielsen M.R."/>
            <person name="Sondergaard T.E."/>
            <person name="Sorensen J.L."/>
            <person name="Fitzpatrick D.A."/>
            <person name="Frisvad J.C."/>
            <person name="Nielsen K.L."/>
        </authorList>
    </citation>
    <scope>NUCLEOTIDE SEQUENCE</scope>
    <source>
        <strain evidence="1">IBT 16849</strain>
    </source>
</reference>
<dbReference type="OrthoDB" id="76567at2759"/>
<gene>
    <name evidence="1" type="ORF">N7472_008354</name>
</gene>
<organism evidence="1 2">
    <name type="scientific">Penicillium cf. griseofulvum</name>
    <dbReference type="NCBI Taxonomy" id="2972120"/>
    <lineage>
        <taxon>Eukaryota</taxon>
        <taxon>Fungi</taxon>
        <taxon>Dikarya</taxon>
        <taxon>Ascomycota</taxon>
        <taxon>Pezizomycotina</taxon>
        <taxon>Eurotiomycetes</taxon>
        <taxon>Eurotiomycetidae</taxon>
        <taxon>Eurotiales</taxon>
        <taxon>Aspergillaceae</taxon>
        <taxon>Penicillium</taxon>
    </lineage>
</organism>
<dbReference type="EMBL" id="JAPQKP010000005">
    <property type="protein sequence ID" value="KAJ5189340.1"/>
    <property type="molecule type" value="Genomic_DNA"/>
</dbReference>
<dbReference type="Proteomes" id="UP001150879">
    <property type="component" value="Unassembled WGS sequence"/>
</dbReference>
<evidence type="ECO:0000313" key="1">
    <source>
        <dbReference type="EMBL" id="KAJ5189340.1"/>
    </source>
</evidence>
<accession>A0A9W9M4W8</accession>
<evidence type="ECO:0000313" key="2">
    <source>
        <dbReference type="Proteomes" id="UP001150879"/>
    </source>
</evidence>
<sequence length="277" mass="31423">MSDDADSPDDKCFEKLPDETYEAIGSEARAIRKIIREQQNLPIEVIKYLRFTNVPPTVAEKFSLRSARYMFSYETRSMIIKLVTGAHETASRGLAFEMQHVVRDMGLNMLIRLTGSKRIRGMFCEKEADESWIPRQPVPGRDGKWPTVVIEVGVSESYGKLKADAEWWLANSKGAVNLVIIVSINRTTPNIKFETVLLDISSLRPQLRQRPRYVPTIRQSITTSRCGAQITTNPAVALTIEFEELFCRQPVPPEHNIEISPGQLEEISTDVWTEQGL</sequence>
<protein>
    <submittedName>
        <fullName evidence="1">Uncharacterized protein</fullName>
    </submittedName>
</protein>
<dbReference type="AlphaFoldDB" id="A0A9W9M4W8"/>
<proteinExistence type="predicted"/>
<comment type="caution">
    <text evidence="1">The sequence shown here is derived from an EMBL/GenBank/DDBJ whole genome shotgun (WGS) entry which is preliminary data.</text>
</comment>
<name>A0A9W9M4W8_9EURO</name>
<reference evidence="1" key="1">
    <citation type="submission" date="2022-11" db="EMBL/GenBank/DDBJ databases">
        <authorList>
            <person name="Petersen C."/>
        </authorList>
    </citation>
    <scope>NUCLEOTIDE SEQUENCE</scope>
    <source>
        <strain evidence="1">IBT 16849</strain>
    </source>
</reference>
<keyword evidence="2" id="KW-1185">Reference proteome</keyword>